<gene>
    <name evidence="1" type="ORF">F0P96_10420</name>
</gene>
<proteinExistence type="predicted"/>
<keyword evidence="2" id="KW-1185">Reference proteome</keyword>
<accession>A0A7L4ZY41</accession>
<comment type="caution">
    <text evidence="1">The sequence shown here is derived from an EMBL/GenBank/DDBJ whole genome shotgun (WGS) entry which is preliminary data.</text>
</comment>
<protein>
    <submittedName>
        <fullName evidence="1">Uncharacterized protein</fullName>
    </submittedName>
</protein>
<dbReference type="EMBL" id="VTWU01000003">
    <property type="protein sequence ID" value="KAA9333374.1"/>
    <property type="molecule type" value="Genomic_DNA"/>
</dbReference>
<name>A0A7L4ZY41_9BACT</name>
<evidence type="ECO:0000313" key="2">
    <source>
        <dbReference type="Proteomes" id="UP000326380"/>
    </source>
</evidence>
<dbReference type="RefSeq" id="WP_151078795.1">
    <property type="nucleotide sequence ID" value="NZ_CP047647.1"/>
</dbReference>
<evidence type="ECO:0000313" key="1">
    <source>
        <dbReference type="EMBL" id="KAA9333374.1"/>
    </source>
</evidence>
<dbReference type="Proteomes" id="UP000326380">
    <property type="component" value="Unassembled WGS sequence"/>
</dbReference>
<organism evidence="1 2">
    <name type="scientific">Hymenobacter busanensis</name>
    <dbReference type="NCBI Taxonomy" id="2607656"/>
    <lineage>
        <taxon>Bacteria</taxon>
        <taxon>Pseudomonadati</taxon>
        <taxon>Bacteroidota</taxon>
        <taxon>Cytophagia</taxon>
        <taxon>Cytophagales</taxon>
        <taxon>Hymenobacteraceae</taxon>
        <taxon>Hymenobacter</taxon>
    </lineage>
</organism>
<reference evidence="1 2" key="1">
    <citation type="submission" date="2019-09" db="EMBL/GenBank/DDBJ databases">
        <title>Genome sequence of Hymenobacter sp. M3.</title>
        <authorList>
            <person name="Srinivasan S."/>
        </authorList>
    </citation>
    <scope>NUCLEOTIDE SEQUENCE [LARGE SCALE GENOMIC DNA]</scope>
    <source>
        <strain evidence="1 2">M3</strain>
    </source>
</reference>
<sequence length="133" mass="14212">MTTSRQRGAAASAAARKPDHLPEPVRRTLARWHGKSLALATLPELQNALKCLSAHSDAVGQDVRARQLCAALNQELTLRPGDAPTPPPALYETPEQRRALYLQYLASGRSTPTAPHVPAHNPKPAPGGGMMSL</sequence>
<dbReference type="AlphaFoldDB" id="A0A7L4ZY41"/>